<dbReference type="Proteomes" id="UP000291020">
    <property type="component" value="Unassembled WGS sequence"/>
</dbReference>
<keyword evidence="2 3" id="KW-0802">TPR repeat</keyword>
<proteinExistence type="predicted"/>
<feature type="compositionally biased region" description="Basic and acidic residues" evidence="4">
    <location>
        <begin position="446"/>
        <end position="456"/>
    </location>
</feature>
<evidence type="ECO:0000256" key="1">
    <source>
        <dbReference type="ARBA" id="ARBA00022737"/>
    </source>
</evidence>
<evidence type="ECO:0000256" key="3">
    <source>
        <dbReference type="PROSITE-ProRule" id="PRU00339"/>
    </source>
</evidence>
<sequence>MFNFFSIPYFCRDMAVVPGQASKRGSLTLGLPSAIEPPLSPIKPVQITVLEARDLKGVKGDTPVTYVRAEYNGVILGDSLKIDVSSDGTVKYNFTTSFEYNSDGPNNLDDIAHKPLFLTVIEVLPKEKKQKEEKTVALGQTVVDLLPLLEGKCSFRATVPLHPVPGSPLESLRPDAKCGLEVAVSIQESLLSVSQLSGGNLLRVTLEAAYSVPEVFVPTGPQQNYMVCLQVPTVGEKEYPLVFKNGILKLGGEKEPIPRPKKWPISNILAPGAQNIPDSFIVGGPYEEEDGELNKTEDREFRIQAESIKKRIVWDLERRCYLDPAAVLSLQKRIAECRYWPVEITRVPVVTSTKGKSSKLDKGDDDGQIFFHGVAYVNMVPLLYPGVKRIRGAFRVFAYQDSEVFGKTKCLFSILRDLGHQANLNKLGPVIAAASSPHSKAMPSRNQKEDKMTKEKDVLRKMSTTIKSQVSDTAIETEATACQNLEGQQYVDAGTFLVMEIELAKALVPKRLPEELASRVKEMIPPRPQLPRRSAGAKKAVEDYHNQITSIAGAILDEYHELFGKQMVDGGVIDHHTLEEQKCQLNYELNSSGKYFAFKEQLKHAVVKIVREKYLRTTAFNNLGQLQAFLSELYVYLVDQMHVALNQILSQESTVIASPTFTSCEQLRLFAHEAEVNEDYALASVYYQERLARDRQIVQHWLDYGAFCLLMEENIKAQECFREALSLNPSHLHSLLLCGIIAVMMEHYEEAEIFFEDATCLEPSSILSWTLLGLFYEIQENDIRVEMAFHEANKLLKARLAKEKNIAEAAEGGGKKLYSLSATVLRTVTSPQEDTLPVPDEAPDGSLKVQPDYVEPVVTIQLPEDDPAVKLTKKLFPTLSKNKETSQKVMKKTNGGALDPSHAVAPVPLSGLSQPSHTIFMETIHFLMEVNALQFVHRALAHELLCQQEGPSCEYYLVLAQTHLLKKDFSKAEECLREAIQIDYLNPNVWAQKGHLCYLSGNLSEAKECYERTISFVTDASEIHFVYLRLGSIYLKEKEYDKAKRTYMLACKKSSSCLTWLGVGIACYRLKEIAEAEDALSEANALNNNNAEVWAYLALVCMQGGRQLEAEQSYKYAIKLELKNEELLQEIHEVQRMVGFGNPSF</sequence>
<organism evidence="5 6">
    <name type="scientific">Gopherus agassizii</name>
    <name type="common">Agassiz's desert tortoise</name>
    <dbReference type="NCBI Taxonomy" id="38772"/>
    <lineage>
        <taxon>Eukaryota</taxon>
        <taxon>Metazoa</taxon>
        <taxon>Chordata</taxon>
        <taxon>Craniata</taxon>
        <taxon>Vertebrata</taxon>
        <taxon>Euteleostomi</taxon>
        <taxon>Archelosauria</taxon>
        <taxon>Testudinata</taxon>
        <taxon>Testudines</taxon>
        <taxon>Cryptodira</taxon>
        <taxon>Durocryptodira</taxon>
        <taxon>Testudinoidea</taxon>
        <taxon>Testudinidae</taxon>
        <taxon>Gopherus</taxon>
    </lineage>
</organism>
<dbReference type="Ensembl" id="ENSGAGT00000027148.1">
    <property type="protein sequence ID" value="ENSGAGP00000023834.1"/>
    <property type="gene ID" value="ENSGAGG00000017442.1"/>
</dbReference>
<dbReference type="GO" id="GO:0070062">
    <property type="term" value="C:extracellular exosome"/>
    <property type="evidence" value="ECO:0007669"/>
    <property type="project" value="TreeGrafter"/>
</dbReference>
<protein>
    <submittedName>
        <fullName evidence="5">Uncharacterized protein</fullName>
    </submittedName>
</protein>
<keyword evidence="1" id="KW-0677">Repeat</keyword>
<dbReference type="AlphaFoldDB" id="A0A452I866"/>
<dbReference type="InterPro" id="IPR052628">
    <property type="entry name" value="CFAP70"/>
</dbReference>
<dbReference type="Gene3D" id="1.25.40.10">
    <property type="entry name" value="Tetratricopeptide repeat domain"/>
    <property type="match status" value="3"/>
</dbReference>
<dbReference type="Pfam" id="PF13181">
    <property type="entry name" value="TPR_8"/>
    <property type="match status" value="3"/>
</dbReference>
<evidence type="ECO:0000313" key="5">
    <source>
        <dbReference type="Ensembl" id="ENSGAGP00000023834.1"/>
    </source>
</evidence>
<dbReference type="SUPFAM" id="SSF48452">
    <property type="entry name" value="TPR-like"/>
    <property type="match status" value="2"/>
</dbReference>
<dbReference type="InterPro" id="IPR011990">
    <property type="entry name" value="TPR-like_helical_dom_sf"/>
</dbReference>
<evidence type="ECO:0000256" key="4">
    <source>
        <dbReference type="SAM" id="MobiDB-lite"/>
    </source>
</evidence>
<reference evidence="6" key="1">
    <citation type="journal article" date="2017" name="PLoS ONE">
        <title>The Agassiz's desert tortoise genome provides a resource for the conservation of a threatened species.</title>
        <authorList>
            <person name="Tollis M."/>
            <person name="DeNardo D.F."/>
            <person name="Cornelius J.A."/>
            <person name="Dolby G.A."/>
            <person name="Edwards T."/>
            <person name="Henen B.T."/>
            <person name="Karl A.E."/>
            <person name="Murphy R.W."/>
            <person name="Kusumi K."/>
        </authorList>
    </citation>
    <scope>NUCLEOTIDE SEQUENCE [LARGE SCALE GENOMIC DNA]</scope>
</reference>
<dbReference type="SMART" id="SM00028">
    <property type="entry name" value="TPR"/>
    <property type="match status" value="8"/>
</dbReference>
<dbReference type="PANTHER" id="PTHR44314">
    <property type="entry name" value="CILIA- AND FLAGELLA-ASSOCIATED PROTEIN 70"/>
    <property type="match status" value="1"/>
</dbReference>
<dbReference type="PANTHER" id="PTHR44314:SF1">
    <property type="entry name" value="CILIA- AND FLAGELLA-ASSOCIATED PROTEIN 70"/>
    <property type="match status" value="1"/>
</dbReference>
<accession>A0A452I866</accession>
<reference evidence="5" key="2">
    <citation type="submission" date="2025-05" db="UniProtKB">
        <authorList>
            <consortium name="Ensembl"/>
        </authorList>
    </citation>
    <scope>IDENTIFICATION</scope>
</reference>
<dbReference type="PROSITE" id="PS50005">
    <property type="entry name" value="TPR"/>
    <property type="match status" value="1"/>
</dbReference>
<dbReference type="GO" id="GO:0003341">
    <property type="term" value="P:cilium movement"/>
    <property type="evidence" value="ECO:0007669"/>
    <property type="project" value="TreeGrafter"/>
</dbReference>
<keyword evidence="6" id="KW-1185">Reference proteome</keyword>
<feature type="repeat" description="TPR" evidence="3">
    <location>
        <begin position="698"/>
        <end position="731"/>
    </location>
</feature>
<feature type="region of interest" description="Disordered" evidence="4">
    <location>
        <begin position="435"/>
        <end position="456"/>
    </location>
</feature>
<name>A0A452I866_9SAUR</name>
<evidence type="ECO:0000256" key="2">
    <source>
        <dbReference type="ARBA" id="ARBA00022803"/>
    </source>
</evidence>
<evidence type="ECO:0000313" key="6">
    <source>
        <dbReference type="Proteomes" id="UP000291020"/>
    </source>
</evidence>
<dbReference type="GO" id="GO:0060271">
    <property type="term" value="P:cilium assembly"/>
    <property type="evidence" value="ECO:0007669"/>
    <property type="project" value="TreeGrafter"/>
</dbReference>
<dbReference type="Ensembl" id="ENSGAGT00000027154.1">
    <property type="protein sequence ID" value="ENSGAGP00000023839.1"/>
    <property type="gene ID" value="ENSGAGG00000017442.1"/>
</dbReference>
<dbReference type="GO" id="GO:0031514">
    <property type="term" value="C:motile cilium"/>
    <property type="evidence" value="ECO:0007669"/>
    <property type="project" value="TreeGrafter"/>
</dbReference>
<dbReference type="STRING" id="38772.ENSGAGP00000023834"/>
<dbReference type="InterPro" id="IPR019734">
    <property type="entry name" value="TPR_rpt"/>
</dbReference>